<feature type="region of interest" description="Disordered" evidence="1">
    <location>
        <begin position="1280"/>
        <end position="1338"/>
    </location>
</feature>
<evidence type="ECO:0000313" key="5">
    <source>
        <dbReference type="Proteomes" id="UP000070544"/>
    </source>
</evidence>
<evidence type="ECO:0000256" key="1">
    <source>
        <dbReference type="SAM" id="MobiDB-lite"/>
    </source>
</evidence>
<feature type="region of interest" description="Disordered" evidence="1">
    <location>
        <begin position="1374"/>
        <end position="1901"/>
    </location>
</feature>
<organism evidence="4 5">
    <name type="scientific">Gonapodya prolifera (strain JEL478)</name>
    <name type="common">Monoblepharis prolifera</name>
    <dbReference type="NCBI Taxonomy" id="1344416"/>
    <lineage>
        <taxon>Eukaryota</taxon>
        <taxon>Fungi</taxon>
        <taxon>Fungi incertae sedis</taxon>
        <taxon>Chytridiomycota</taxon>
        <taxon>Chytridiomycota incertae sedis</taxon>
        <taxon>Monoblepharidomycetes</taxon>
        <taxon>Monoblepharidales</taxon>
        <taxon>Gonapodyaceae</taxon>
        <taxon>Gonapodya</taxon>
    </lineage>
</organism>
<keyword evidence="5" id="KW-1185">Reference proteome</keyword>
<dbReference type="InterPro" id="IPR014770">
    <property type="entry name" value="Munc13_1"/>
</dbReference>
<evidence type="ECO:0000259" key="2">
    <source>
        <dbReference type="PROSITE" id="PS50004"/>
    </source>
</evidence>
<reference evidence="4 5" key="1">
    <citation type="journal article" date="2015" name="Genome Biol. Evol.">
        <title>Phylogenomic analyses indicate that early fungi evolved digesting cell walls of algal ancestors of land plants.</title>
        <authorList>
            <person name="Chang Y."/>
            <person name="Wang S."/>
            <person name="Sekimoto S."/>
            <person name="Aerts A.L."/>
            <person name="Choi C."/>
            <person name="Clum A."/>
            <person name="LaButti K.M."/>
            <person name="Lindquist E.A."/>
            <person name="Yee Ngan C."/>
            <person name="Ohm R.A."/>
            <person name="Salamov A.A."/>
            <person name="Grigoriev I.V."/>
            <person name="Spatafora J.W."/>
            <person name="Berbee M.L."/>
        </authorList>
    </citation>
    <scope>NUCLEOTIDE SEQUENCE [LARGE SCALE GENOMIC DNA]</scope>
    <source>
        <strain evidence="4 5">JEL478</strain>
    </source>
</reference>
<feature type="compositionally biased region" description="Basic and acidic residues" evidence="1">
    <location>
        <begin position="1401"/>
        <end position="1414"/>
    </location>
</feature>
<dbReference type="PANTHER" id="PTHR47263:SF1">
    <property type="entry name" value="C2 DOMAIN PROTEIN (AFU_ORTHOLOGUE AFUA_7G02350)"/>
    <property type="match status" value="1"/>
</dbReference>
<feature type="region of interest" description="Disordered" evidence="1">
    <location>
        <begin position="1"/>
        <end position="26"/>
    </location>
</feature>
<feature type="compositionally biased region" description="Polar residues" evidence="1">
    <location>
        <begin position="1533"/>
        <end position="1545"/>
    </location>
</feature>
<dbReference type="InterPro" id="IPR010439">
    <property type="entry name" value="MUN_dom"/>
</dbReference>
<feature type="compositionally biased region" description="Polar residues" evidence="1">
    <location>
        <begin position="1435"/>
        <end position="1449"/>
    </location>
</feature>
<feature type="compositionally biased region" description="Pro residues" evidence="1">
    <location>
        <begin position="1652"/>
        <end position="1661"/>
    </location>
</feature>
<dbReference type="EMBL" id="KQ965731">
    <property type="protein sequence ID" value="KXS22372.1"/>
    <property type="molecule type" value="Genomic_DNA"/>
</dbReference>
<dbReference type="Gene3D" id="1.10.357.50">
    <property type="match status" value="1"/>
</dbReference>
<evidence type="ECO:0000313" key="4">
    <source>
        <dbReference type="EMBL" id="KXS22372.1"/>
    </source>
</evidence>
<evidence type="ECO:0000259" key="3">
    <source>
        <dbReference type="PROSITE" id="PS51258"/>
    </source>
</evidence>
<accession>A0A139B049</accession>
<dbReference type="Proteomes" id="UP000070544">
    <property type="component" value="Unassembled WGS sequence"/>
</dbReference>
<dbReference type="InterPro" id="IPR052811">
    <property type="entry name" value="Glucose_resp_signaling"/>
</dbReference>
<dbReference type="Pfam" id="PF06292">
    <property type="entry name" value="MUN"/>
    <property type="match status" value="1"/>
</dbReference>
<feature type="compositionally biased region" description="Low complexity" evidence="1">
    <location>
        <begin position="1557"/>
        <end position="1566"/>
    </location>
</feature>
<feature type="compositionally biased region" description="Polar residues" evidence="1">
    <location>
        <begin position="1586"/>
        <end position="1598"/>
    </location>
</feature>
<feature type="compositionally biased region" description="Low complexity" evidence="1">
    <location>
        <begin position="1764"/>
        <end position="1799"/>
    </location>
</feature>
<dbReference type="PROSITE" id="PS50004">
    <property type="entry name" value="C2"/>
    <property type="match status" value="1"/>
</dbReference>
<feature type="compositionally biased region" description="Basic and acidic residues" evidence="1">
    <location>
        <begin position="1376"/>
        <end position="1391"/>
    </location>
</feature>
<feature type="compositionally biased region" description="Polar residues" evidence="1">
    <location>
        <begin position="1294"/>
        <end position="1311"/>
    </location>
</feature>
<feature type="compositionally biased region" description="Low complexity" evidence="1">
    <location>
        <begin position="1712"/>
        <end position="1738"/>
    </location>
</feature>
<dbReference type="PANTHER" id="PTHR47263">
    <property type="entry name" value="ADENYLATE CYCLASE ACTIVATION PROTEIN GIT1"/>
    <property type="match status" value="1"/>
</dbReference>
<dbReference type="OrthoDB" id="2015333at2759"/>
<feature type="compositionally biased region" description="Polar residues" evidence="1">
    <location>
        <begin position="1476"/>
        <end position="1516"/>
    </location>
</feature>
<feature type="domain" description="MHD1" evidence="3">
    <location>
        <begin position="634"/>
        <end position="758"/>
    </location>
</feature>
<name>A0A139B049_GONPJ</name>
<sequence length="1919" mass="210240">MADGAKYPTRGASTDWAKQLGGSNRMPPSHERLLKLAETVQQKRNELNLRAKQVDISDLYTYVLRCTLIPICAEDFIPPPTPTPSAANASGGASGPTGFQVPLEVITEFQKLTEARYRVLSQVPTERTPHLAVFVKSAKTLLDTVLSSSSVHTGILSNFRDLITVLASQVDSQIRNHKSDSMSHDDLLLAVMDMYVSLIREAIYKTLPASPLPSSPELKNYKTHLTKFLSDVSDKDLDMDEVKDVKLASWAKVVFKMSDQAHGSTLAEVLRATSKKTVLSDFKALIELAGRGQLPGYTPRDFVSSHGHESFVKSVKERVQTVMTDSAQRWPELKSIITTTAPTARQGTSLFVPPDPYSYFRVLYAICINRDAPTHPHTFLSNLTRNLVTECADRWQIPRIYRDLCFAENLLKLLASREGHARLSDLFDVLEPVVLAFERNRSNLSWAELSLYVHVMTIAETTLRKSFLGFFEIVASSGDDSKQDEISSCANGLHWIYQDETLVAWESLRAASDVTSFSRSLARGLGEEGDGAVGRIRDLALEAVMGRYKRVYEDAMSTSEKSETDIARLTRLVKAVRAEIQAYIIGFPELLDGTINVDELACSNILRKYIILEMGTLRDQLGVKGAEFSIAEMLELYQIIRMLKSQMGSPTDSKDDQDDEMAFDIELWFAPFVSKWLDVTEAKTAEWVDAAVRNDTFKPVLPPSVLHSTSVVDIFSSFHQALDFIETLKWENPLTKGKFLSRFAKVMGKALNLYVERLMGSFFTVDAKQQTANLDEAPAPCAPELCIRLNNLIDALRRLKEMEAIMNAPLYNKLITDFNASHPPKKPTGLASYSLRIINARALDSKGSTDGSPGEYYGVIRMEGEYGRRYLEHLNATRGLQASQPQTTTDPLELGRTKSVVSASGAGDPNWNETFLLSEMQDLPYAQVEIVVFKKTYGGFGTEKPVGWFALYLPFNADAERQGPPAGSPFLPLNNLEDYSVQERKVYLDDERRSQIYIRVWKNDADKDPQYADNLHFWLERARSDLEQGVGDALGTLEDQMARFTRRTFHRTVEKLGVVDGGAARVESAIGQVTKYLDDSFSVINMWLDLKVGEWVASKTKMKMPAKWQRWKKREEAMQELARGGSMHDIEIDDDVVDVPPNLLIMHFYNTINRNVIDGLKEGIEKWSHSTGYGVLQFFSVDKKKEAEDVNLRKRKIAECALEGLDVVRSLMLCDVDGVKYGFEWGDIESASWRRLRDLLMSVIDEKAPELLRQAEEKAKQLMKEDEARRAAEMAQTLEAKRKEASGVPENVAPTRQGSGASALTTAQILDQSRRGSEAAAPSSIGSETRKDVKGSGIANPLFDDLDVDVVKVISKHAPAKLPAQPREVVLATEKAVSRSERAESELRDTDTSAPRMDSSSSEKQRAGSDKESSRQSSVTDVRARYPHKIGPATASETQNASILLNLSTEKPRAIDNLVHSEPTGSSPQVPDVQHGGSTHPGSKVPSSRSEQRSANSVVDGSNTTGHPRPRTTSKASIEIKEEDTKTPPVVGRTSSPLPNFSSPVPTVHPSPQPRGSSGIPTSSSSDRLPMARQPHAIDEPPPRVHSNQDYSRGQGRTSVEHSGKMLPTEHVPPRRIAAVPTAPMDSSPRSPAQTPDVYRTSRMANSEAPLPSLPNQPAQPLPCASSEMPTSPISGPGEFLTTEQLRNMSRHRSSDPTPIIAAGKTTAQIQAEARAARAAKASSEASSGYSTPNSSSSAKGSPMPGGRSEHVAIASEGGYKSTAQLQAEARAARAAAGAAGSQSSSASPRSSSPQLPSAHGHRATGSTSSGAPPLPNIQNLPPRNYPLPPNYHQPQTPGVGYTSGSGYSAPGGRPTYPNVAPTSPVTSAGEYTGYSSPGGRPTYPNVAPTSPVTSAGEYKTRAQLVAESRARVSTPPGK</sequence>
<dbReference type="PROSITE" id="PS51258">
    <property type="entry name" value="MHD1"/>
    <property type="match status" value="1"/>
</dbReference>
<dbReference type="InterPro" id="IPR000008">
    <property type="entry name" value="C2_dom"/>
</dbReference>
<protein>
    <submittedName>
        <fullName evidence="4">Uncharacterized protein</fullName>
    </submittedName>
</protein>
<proteinExistence type="predicted"/>
<dbReference type="STRING" id="1344416.A0A139B049"/>
<feature type="domain" description="C2" evidence="2">
    <location>
        <begin position="814"/>
        <end position="968"/>
    </location>
</feature>
<feature type="compositionally biased region" description="Polar residues" evidence="1">
    <location>
        <begin position="1833"/>
        <end position="1847"/>
    </location>
</feature>
<gene>
    <name evidence="4" type="ORF">M427DRAFT_150672</name>
</gene>